<feature type="transmembrane region" description="Helical" evidence="1">
    <location>
        <begin position="6"/>
        <end position="25"/>
    </location>
</feature>
<keyword evidence="1" id="KW-0472">Membrane</keyword>
<gene>
    <name evidence="2" type="ORF">ERS852490_01422</name>
</gene>
<proteinExistence type="predicted"/>
<organism evidence="2 3">
    <name type="scientific">Lachnospira eligens</name>
    <dbReference type="NCBI Taxonomy" id="39485"/>
    <lineage>
        <taxon>Bacteria</taxon>
        <taxon>Bacillati</taxon>
        <taxon>Bacillota</taxon>
        <taxon>Clostridia</taxon>
        <taxon>Lachnospirales</taxon>
        <taxon>Lachnospiraceae</taxon>
        <taxon>Lachnospira</taxon>
    </lineage>
</organism>
<sequence length="87" mass="10413">MIVLLIVLYLIIGLIVSIIGTYVDYRESWRTDIVDYIEYDFSVATIIIVLFFWPIILFWAFILYGCKNLYMATTILLDKFYRKKVKK</sequence>
<reference evidence="2 3" key="1">
    <citation type="submission" date="2015-09" db="EMBL/GenBank/DDBJ databases">
        <authorList>
            <consortium name="Pathogen Informatics"/>
        </authorList>
    </citation>
    <scope>NUCLEOTIDE SEQUENCE [LARGE SCALE GENOMIC DNA]</scope>
    <source>
        <strain evidence="2 3">2789STDY5834875</strain>
    </source>
</reference>
<name>A0A174YYY3_9FIRM</name>
<evidence type="ECO:0000313" key="2">
    <source>
        <dbReference type="EMBL" id="CUQ77156.1"/>
    </source>
</evidence>
<dbReference type="AlphaFoldDB" id="A0A174YYY3"/>
<accession>A0A174YYY3</accession>
<dbReference type="Proteomes" id="UP000095621">
    <property type="component" value="Unassembled WGS sequence"/>
</dbReference>
<evidence type="ECO:0000313" key="3">
    <source>
        <dbReference type="Proteomes" id="UP000095621"/>
    </source>
</evidence>
<keyword evidence="1" id="KW-1133">Transmembrane helix</keyword>
<keyword evidence="1" id="KW-0812">Transmembrane</keyword>
<dbReference type="EMBL" id="CZBU01000003">
    <property type="protein sequence ID" value="CUQ77156.1"/>
    <property type="molecule type" value="Genomic_DNA"/>
</dbReference>
<protein>
    <submittedName>
        <fullName evidence="2">Uncharacterized protein</fullName>
    </submittedName>
</protein>
<evidence type="ECO:0000256" key="1">
    <source>
        <dbReference type="SAM" id="Phobius"/>
    </source>
</evidence>
<feature type="transmembrane region" description="Helical" evidence="1">
    <location>
        <begin position="37"/>
        <end position="56"/>
    </location>
</feature>